<keyword evidence="1" id="KW-0812">Transmembrane</keyword>
<organism evidence="2">
    <name type="scientific">marine metagenome</name>
    <dbReference type="NCBI Taxonomy" id="408172"/>
    <lineage>
        <taxon>unclassified sequences</taxon>
        <taxon>metagenomes</taxon>
        <taxon>ecological metagenomes</taxon>
    </lineage>
</organism>
<feature type="transmembrane region" description="Helical" evidence="1">
    <location>
        <begin position="39"/>
        <end position="58"/>
    </location>
</feature>
<proteinExistence type="predicted"/>
<sequence length="110" mass="12644">VVNKLGDMLFWGNKDSLGISWFILGLLVWWSGLAGRDLYLVPVLVGILIMAFNVFRANSFQHIFGNNETIMTWATHRTLLWLLFLHGLVLTATAVFKLYSFQWNIWDVGI</sequence>
<evidence type="ECO:0000313" key="2">
    <source>
        <dbReference type="EMBL" id="SVD57349.1"/>
    </source>
</evidence>
<keyword evidence="1" id="KW-1133">Transmembrane helix</keyword>
<feature type="non-terminal residue" evidence="2">
    <location>
        <position position="1"/>
    </location>
</feature>
<dbReference type="AlphaFoldDB" id="A0A382WFA9"/>
<gene>
    <name evidence="2" type="ORF">METZ01_LOCUS410203</name>
</gene>
<evidence type="ECO:0000256" key="1">
    <source>
        <dbReference type="SAM" id="Phobius"/>
    </source>
</evidence>
<feature type="non-terminal residue" evidence="2">
    <location>
        <position position="110"/>
    </location>
</feature>
<accession>A0A382WFA9</accession>
<name>A0A382WFA9_9ZZZZ</name>
<reference evidence="2" key="1">
    <citation type="submission" date="2018-05" db="EMBL/GenBank/DDBJ databases">
        <authorList>
            <person name="Lanie J.A."/>
            <person name="Ng W.-L."/>
            <person name="Kazmierczak K.M."/>
            <person name="Andrzejewski T.M."/>
            <person name="Davidsen T.M."/>
            <person name="Wayne K.J."/>
            <person name="Tettelin H."/>
            <person name="Glass J.I."/>
            <person name="Rusch D."/>
            <person name="Podicherti R."/>
            <person name="Tsui H.-C.T."/>
            <person name="Winkler M.E."/>
        </authorList>
    </citation>
    <scope>NUCLEOTIDE SEQUENCE</scope>
</reference>
<feature type="transmembrane region" description="Helical" evidence="1">
    <location>
        <begin position="16"/>
        <end position="33"/>
    </location>
</feature>
<feature type="transmembrane region" description="Helical" evidence="1">
    <location>
        <begin position="79"/>
        <end position="99"/>
    </location>
</feature>
<dbReference type="EMBL" id="UINC01159327">
    <property type="protein sequence ID" value="SVD57349.1"/>
    <property type="molecule type" value="Genomic_DNA"/>
</dbReference>
<keyword evidence="1" id="KW-0472">Membrane</keyword>
<protein>
    <submittedName>
        <fullName evidence="2">Uncharacterized protein</fullName>
    </submittedName>
</protein>